<dbReference type="GO" id="GO:0005524">
    <property type="term" value="F:ATP binding"/>
    <property type="evidence" value="ECO:0007669"/>
    <property type="project" value="UniProtKB-KW"/>
</dbReference>
<sequence length="227" mass="25954">MGEANKFKDTLNLPKTDFPLRAGLATREPEILREMTAKNLYGQLLNKNQHKKKYVLHDGPPYPNGNIHLGHALNKTLKDIVNRYLAMTGHATPYIPGWDYHGLPIETQLLKDLRKAGQPIPAKAEFRDGCQEYALGYVDKQRAEFKRLGVLADWDHPYLTLQPEYEAEVLRAFQELAVNGYVYKGRKPIHWCAECRTALAEAEIEYADHKSPSIYMKFPVLQSAHPQ</sequence>
<keyword evidence="3" id="KW-0436">Ligase</keyword>
<dbReference type="InterPro" id="IPR050081">
    <property type="entry name" value="Ile-tRNA_ligase"/>
</dbReference>
<dbReference type="GO" id="GO:0006428">
    <property type="term" value="P:isoleucyl-tRNA aminoacylation"/>
    <property type="evidence" value="ECO:0007669"/>
    <property type="project" value="TreeGrafter"/>
</dbReference>
<dbReference type="InterPro" id="IPR001412">
    <property type="entry name" value="aa-tRNA-synth_I_CS"/>
</dbReference>
<dbReference type="FunFam" id="3.40.50.620:FF:000092">
    <property type="entry name" value="Isoleucine--tRNA ligase"/>
    <property type="match status" value="1"/>
</dbReference>
<evidence type="ECO:0000256" key="4">
    <source>
        <dbReference type="ARBA" id="ARBA00022741"/>
    </source>
</evidence>
<evidence type="ECO:0000256" key="1">
    <source>
        <dbReference type="ARBA" id="ARBA00006887"/>
    </source>
</evidence>
<evidence type="ECO:0000259" key="9">
    <source>
        <dbReference type="Pfam" id="PF00133"/>
    </source>
</evidence>
<dbReference type="InterPro" id="IPR014729">
    <property type="entry name" value="Rossmann-like_a/b/a_fold"/>
</dbReference>
<name>A0A388TJL2_9BACT</name>
<comment type="catalytic activity">
    <reaction evidence="8">
        <text>tRNA(Ile) + L-isoleucine + ATP = L-isoleucyl-tRNA(Ile) + AMP + diphosphate</text>
        <dbReference type="Rhea" id="RHEA:11060"/>
        <dbReference type="Rhea" id="RHEA-COMP:9666"/>
        <dbReference type="Rhea" id="RHEA-COMP:9695"/>
        <dbReference type="ChEBI" id="CHEBI:30616"/>
        <dbReference type="ChEBI" id="CHEBI:33019"/>
        <dbReference type="ChEBI" id="CHEBI:58045"/>
        <dbReference type="ChEBI" id="CHEBI:78442"/>
        <dbReference type="ChEBI" id="CHEBI:78528"/>
        <dbReference type="ChEBI" id="CHEBI:456215"/>
        <dbReference type="EC" id="6.1.1.5"/>
    </reaction>
</comment>
<dbReference type="InterPro" id="IPR002300">
    <property type="entry name" value="aa-tRNA-synth_Ia"/>
</dbReference>
<evidence type="ECO:0000313" key="10">
    <source>
        <dbReference type="EMBL" id="GBR76969.1"/>
    </source>
</evidence>
<reference evidence="10 11" key="1">
    <citation type="journal article" date="2019" name="ISME J.">
        <title>Genome analyses of uncultured TG2/ZB3 bacteria in 'Margulisbacteria' specifically attached to ectosymbiotic spirochetes of protists in the termite gut.</title>
        <authorList>
            <person name="Utami Y.D."/>
            <person name="Kuwahara H."/>
            <person name="Igai K."/>
            <person name="Murakami T."/>
            <person name="Sugaya K."/>
            <person name="Morikawa T."/>
            <person name="Nagura Y."/>
            <person name="Yuki M."/>
            <person name="Deevong P."/>
            <person name="Inoue T."/>
            <person name="Kihara K."/>
            <person name="Lo N."/>
            <person name="Yamada A."/>
            <person name="Ohkuma M."/>
            <person name="Hongoh Y."/>
        </authorList>
    </citation>
    <scope>NUCLEOTIDE SEQUENCE [LARGE SCALE GENOMIC DNA]</scope>
    <source>
        <strain evidence="10">NkOx7-02</strain>
    </source>
</reference>
<accession>A0A388TJL2</accession>
<gene>
    <name evidence="10" type="primary">ileS</name>
    <name evidence="10" type="ORF">NO2_1435</name>
</gene>
<protein>
    <submittedName>
        <fullName evidence="10">Isoleucyl-tRNA synthetase</fullName>
    </submittedName>
</protein>
<keyword evidence="11" id="KW-1185">Reference proteome</keyword>
<dbReference type="PROSITE" id="PS00178">
    <property type="entry name" value="AA_TRNA_LIGASE_I"/>
    <property type="match status" value="1"/>
</dbReference>
<dbReference type="PANTHER" id="PTHR42765:SF1">
    <property type="entry name" value="ISOLEUCINE--TRNA LIGASE, MITOCHONDRIAL"/>
    <property type="match status" value="1"/>
</dbReference>
<proteinExistence type="inferred from homology"/>
<dbReference type="EMBL" id="BGZO01000072">
    <property type="protein sequence ID" value="GBR76969.1"/>
    <property type="molecule type" value="Genomic_DNA"/>
</dbReference>
<dbReference type="AlphaFoldDB" id="A0A388TJL2"/>
<evidence type="ECO:0000256" key="3">
    <source>
        <dbReference type="ARBA" id="ARBA00022598"/>
    </source>
</evidence>
<organism evidence="10 11">
    <name type="scientific">Candidatus Termititenax persephonae</name>
    <dbReference type="NCBI Taxonomy" id="2218525"/>
    <lineage>
        <taxon>Bacteria</taxon>
        <taxon>Bacillati</taxon>
        <taxon>Candidatus Margulisiibacteriota</taxon>
        <taxon>Candidatus Termititenacia</taxon>
        <taxon>Candidatus Termititenacales</taxon>
        <taxon>Candidatus Termititenacaceae</taxon>
        <taxon>Candidatus Termititenax</taxon>
    </lineage>
</organism>
<keyword evidence="5" id="KW-0067">ATP-binding</keyword>
<comment type="similarity">
    <text evidence="1">Belongs to the class-I aminoacyl-tRNA synthetase family. IleS type 1 subfamily.</text>
</comment>
<feature type="non-terminal residue" evidence="10">
    <location>
        <position position="227"/>
    </location>
</feature>
<dbReference type="PANTHER" id="PTHR42765">
    <property type="entry name" value="SOLEUCYL-TRNA SYNTHETASE"/>
    <property type="match status" value="1"/>
</dbReference>
<feature type="domain" description="Aminoacyl-tRNA synthetase class Ia" evidence="9">
    <location>
        <begin position="33"/>
        <end position="213"/>
    </location>
</feature>
<evidence type="ECO:0000256" key="5">
    <source>
        <dbReference type="ARBA" id="ARBA00022840"/>
    </source>
</evidence>
<keyword evidence="2" id="KW-0963">Cytoplasm</keyword>
<dbReference type="GO" id="GO:0004822">
    <property type="term" value="F:isoleucine-tRNA ligase activity"/>
    <property type="evidence" value="ECO:0007669"/>
    <property type="project" value="UniProtKB-EC"/>
</dbReference>
<dbReference type="Proteomes" id="UP000275925">
    <property type="component" value="Unassembled WGS sequence"/>
</dbReference>
<keyword evidence="4" id="KW-0547">Nucleotide-binding</keyword>
<dbReference type="Pfam" id="PF00133">
    <property type="entry name" value="tRNA-synt_1"/>
    <property type="match status" value="1"/>
</dbReference>
<evidence type="ECO:0000313" key="11">
    <source>
        <dbReference type="Proteomes" id="UP000275925"/>
    </source>
</evidence>
<evidence type="ECO:0000256" key="2">
    <source>
        <dbReference type="ARBA" id="ARBA00022490"/>
    </source>
</evidence>
<dbReference type="GO" id="GO:0005829">
    <property type="term" value="C:cytosol"/>
    <property type="evidence" value="ECO:0007669"/>
    <property type="project" value="TreeGrafter"/>
</dbReference>
<comment type="caution">
    <text evidence="10">The sequence shown here is derived from an EMBL/GenBank/DDBJ whole genome shotgun (WGS) entry which is preliminary data.</text>
</comment>
<evidence type="ECO:0000256" key="6">
    <source>
        <dbReference type="ARBA" id="ARBA00022917"/>
    </source>
</evidence>
<dbReference type="SUPFAM" id="SSF52374">
    <property type="entry name" value="Nucleotidylyl transferase"/>
    <property type="match status" value="1"/>
</dbReference>
<evidence type="ECO:0000256" key="8">
    <source>
        <dbReference type="ARBA" id="ARBA00048359"/>
    </source>
</evidence>
<evidence type="ECO:0000256" key="7">
    <source>
        <dbReference type="ARBA" id="ARBA00023146"/>
    </source>
</evidence>
<keyword evidence="7" id="KW-0030">Aminoacyl-tRNA synthetase</keyword>
<dbReference type="Gene3D" id="3.40.50.620">
    <property type="entry name" value="HUPs"/>
    <property type="match status" value="1"/>
</dbReference>
<keyword evidence="6" id="KW-0648">Protein biosynthesis</keyword>